<reference evidence="4 5" key="1">
    <citation type="submission" date="2019-09" db="EMBL/GenBank/DDBJ databases">
        <authorList>
            <person name="Wang X."/>
        </authorList>
    </citation>
    <scope>NUCLEOTIDE SEQUENCE [LARGE SCALE GENOMIC DNA]</scope>
    <source>
        <strain evidence="4 5">CICC 11023</strain>
    </source>
</reference>
<organism evidence="4 5">
    <name type="scientific">Nocardia colli</name>
    <dbReference type="NCBI Taxonomy" id="2545717"/>
    <lineage>
        <taxon>Bacteria</taxon>
        <taxon>Bacillati</taxon>
        <taxon>Actinomycetota</taxon>
        <taxon>Actinomycetes</taxon>
        <taxon>Mycobacteriales</taxon>
        <taxon>Nocardiaceae</taxon>
        <taxon>Nocardia</taxon>
    </lineage>
</organism>
<name>A0A5N0DNQ3_9NOCA</name>
<dbReference type="RefSeq" id="WP_150408331.1">
    <property type="nucleotide sequence ID" value="NZ_VXLC01000051.1"/>
</dbReference>
<dbReference type="Pfam" id="PF18007">
    <property type="entry name" value="Rv3651-like_N"/>
    <property type="match status" value="1"/>
</dbReference>
<dbReference type="EMBL" id="VXLC01000051">
    <property type="protein sequence ID" value="KAA8877321.1"/>
    <property type="molecule type" value="Genomic_DNA"/>
</dbReference>
<evidence type="ECO:0000313" key="4">
    <source>
        <dbReference type="EMBL" id="KAA8877321.1"/>
    </source>
</evidence>
<dbReference type="OrthoDB" id="4745618at2"/>
<dbReference type="AlphaFoldDB" id="A0A5N0DNQ3"/>
<evidence type="ECO:0000259" key="2">
    <source>
        <dbReference type="Pfam" id="PF18007"/>
    </source>
</evidence>
<evidence type="ECO:0000313" key="5">
    <source>
        <dbReference type="Proteomes" id="UP000323876"/>
    </source>
</evidence>
<proteinExistence type="predicted"/>
<dbReference type="InterPro" id="IPR048578">
    <property type="entry name" value="Rv3651-like_C"/>
</dbReference>
<gene>
    <name evidence="4" type="ORF">F3087_44935</name>
</gene>
<feature type="domain" description="Rv3651-like N-terminal" evidence="2">
    <location>
        <begin position="5"/>
        <end position="85"/>
    </location>
</feature>
<dbReference type="Pfam" id="PF21043">
    <property type="entry name" value="Rv3651-like_C"/>
    <property type="match status" value="1"/>
</dbReference>
<feature type="compositionally biased region" description="Pro residues" evidence="1">
    <location>
        <begin position="189"/>
        <end position="198"/>
    </location>
</feature>
<evidence type="ECO:0000259" key="3">
    <source>
        <dbReference type="Pfam" id="PF21043"/>
    </source>
</evidence>
<dbReference type="Proteomes" id="UP000323876">
    <property type="component" value="Unassembled WGS sequence"/>
</dbReference>
<dbReference type="InterPro" id="IPR041458">
    <property type="entry name" value="Rv3651-like_N"/>
</dbReference>
<protein>
    <submittedName>
        <fullName evidence="4">PAS domain-containing protein</fullName>
    </submittedName>
</protein>
<comment type="caution">
    <text evidence="4">The sequence shown here is derived from an EMBL/GenBank/DDBJ whole genome shotgun (WGS) entry which is preliminary data.</text>
</comment>
<evidence type="ECO:0000256" key="1">
    <source>
        <dbReference type="SAM" id="MobiDB-lite"/>
    </source>
</evidence>
<accession>A0A5N0DNQ3</accession>
<feature type="region of interest" description="Disordered" evidence="1">
    <location>
        <begin position="185"/>
        <end position="219"/>
    </location>
</feature>
<keyword evidence="5" id="KW-1185">Reference proteome</keyword>
<sequence>MPSSWLLIETLDQRAPSVIAQGDAVKAMVPIETFFKRSKAKHALAALISHACKSADQQQTDLPGDKHAIAEPICNDWGQVHGVWLRSADVTDTLASPHNRAWAFVWNLTRGTVTRSKRLVPEGSTEEHEPREWTIAEAFSVLETGSDASETLVKVINAAPGTRHQTTWPQKRPDGTRHDINFAVRISSEPPPDSPAGSPPEHILRGISHDLGPAEQRDDPQSPIMLAELVAATTAEPGEYRAIFELRPLRLLRWYGEPCPDLAWEYDEIKRQGRPQLHPDDRAIVRRMQHDLDSGRAFGRIRLLTRSGDYKPFDVVAKLIVLNRSTTAALLTVRKA</sequence>
<feature type="domain" description="Rv3651-like C-terminal" evidence="3">
    <location>
        <begin position="226"/>
        <end position="334"/>
    </location>
</feature>